<dbReference type="Proteomes" id="UP000193711">
    <property type="component" value="Unassembled WGS sequence"/>
</dbReference>
<keyword evidence="1" id="KW-0808">Transferase</keyword>
<dbReference type="Gene3D" id="3.40.630.30">
    <property type="match status" value="1"/>
</dbReference>
<dbReference type="PANTHER" id="PTHR43877:SF1">
    <property type="entry name" value="ACETYLTRANSFERASE"/>
    <property type="match status" value="1"/>
</dbReference>
<dbReference type="GO" id="GO:0016747">
    <property type="term" value="F:acyltransferase activity, transferring groups other than amino-acyl groups"/>
    <property type="evidence" value="ECO:0007669"/>
    <property type="project" value="InterPro"/>
</dbReference>
<dbReference type="PROSITE" id="PS51186">
    <property type="entry name" value="GNAT"/>
    <property type="match status" value="1"/>
</dbReference>
<name>A0A1X7N782_9MICO</name>
<reference evidence="5" key="1">
    <citation type="submission" date="2017-04" db="EMBL/GenBank/DDBJ databases">
        <authorList>
            <person name="Varghese N."/>
            <person name="Submissions S."/>
        </authorList>
    </citation>
    <scope>NUCLEOTIDE SEQUENCE [LARGE SCALE GENOMIC DNA]</scope>
    <source>
        <strain evidence="5">VKM Ac-2121</strain>
    </source>
</reference>
<gene>
    <name evidence="4" type="ORF">SAMN06295885_0747</name>
</gene>
<dbReference type="CDD" id="cd04301">
    <property type="entry name" value="NAT_SF"/>
    <property type="match status" value="1"/>
</dbReference>
<dbReference type="RefSeq" id="WP_085475223.1">
    <property type="nucleotide sequence ID" value="NZ_FXBM01000001.1"/>
</dbReference>
<dbReference type="PANTHER" id="PTHR43877">
    <property type="entry name" value="AMINOALKYLPHOSPHONATE N-ACETYLTRANSFERASE-RELATED-RELATED"/>
    <property type="match status" value="1"/>
</dbReference>
<dbReference type="AlphaFoldDB" id="A0A1X7N782"/>
<dbReference type="Pfam" id="PF13673">
    <property type="entry name" value="Acetyltransf_10"/>
    <property type="match status" value="1"/>
</dbReference>
<dbReference type="InterPro" id="IPR016181">
    <property type="entry name" value="Acyl_CoA_acyltransferase"/>
</dbReference>
<dbReference type="GO" id="GO:0005840">
    <property type="term" value="C:ribosome"/>
    <property type="evidence" value="ECO:0007669"/>
    <property type="project" value="UniProtKB-KW"/>
</dbReference>
<evidence type="ECO:0000259" key="3">
    <source>
        <dbReference type="PROSITE" id="PS51186"/>
    </source>
</evidence>
<evidence type="ECO:0000313" key="5">
    <source>
        <dbReference type="Proteomes" id="UP000193711"/>
    </source>
</evidence>
<proteinExistence type="predicted"/>
<dbReference type="InterPro" id="IPR050832">
    <property type="entry name" value="Bact_Acetyltransf"/>
</dbReference>
<protein>
    <submittedName>
        <fullName evidence="4">Ribosomal protein S18 acetylase RimI</fullName>
    </submittedName>
</protein>
<dbReference type="InterPro" id="IPR000182">
    <property type="entry name" value="GNAT_dom"/>
</dbReference>
<accession>A0A1X7N782</accession>
<keyword evidence="2" id="KW-0012">Acyltransferase</keyword>
<evidence type="ECO:0000256" key="1">
    <source>
        <dbReference type="ARBA" id="ARBA00022679"/>
    </source>
</evidence>
<evidence type="ECO:0000313" key="4">
    <source>
        <dbReference type="EMBL" id="SMH32479.1"/>
    </source>
</evidence>
<feature type="domain" description="N-acetyltransferase" evidence="3">
    <location>
        <begin position="4"/>
        <end position="161"/>
    </location>
</feature>
<dbReference type="SUPFAM" id="SSF55729">
    <property type="entry name" value="Acyl-CoA N-acyltransferases (Nat)"/>
    <property type="match status" value="1"/>
</dbReference>
<sequence>MAGWRVREARHDDAEEIARVHVGSWRETYRGSLVTDDVLDDPELLPRRVAFWRAALTDSRWAANRIAVAEHDGALVGIAMSGPVDGDERTHLHVLYLLAEHHGTGAGAALLDAVLEAADPAALWVGDPVPRAQAFYRRHGFVADGSTRVEDGVRSIRMLRG</sequence>
<keyword evidence="4" id="KW-0687">Ribonucleoprotein</keyword>
<dbReference type="EMBL" id="FXBM01000001">
    <property type="protein sequence ID" value="SMH32479.1"/>
    <property type="molecule type" value="Genomic_DNA"/>
</dbReference>
<organism evidence="4 5">
    <name type="scientific">Rathayibacter oskolensis</name>
    <dbReference type="NCBI Taxonomy" id="1891671"/>
    <lineage>
        <taxon>Bacteria</taxon>
        <taxon>Bacillati</taxon>
        <taxon>Actinomycetota</taxon>
        <taxon>Actinomycetes</taxon>
        <taxon>Micrococcales</taxon>
        <taxon>Microbacteriaceae</taxon>
        <taxon>Rathayibacter</taxon>
    </lineage>
</organism>
<dbReference type="OrthoDB" id="5243635at2"/>
<keyword evidence="4" id="KW-0689">Ribosomal protein</keyword>
<evidence type="ECO:0000256" key="2">
    <source>
        <dbReference type="ARBA" id="ARBA00023315"/>
    </source>
</evidence>
<dbReference type="STRING" id="1891671.SAMN06295885_0747"/>
<keyword evidence="5" id="KW-1185">Reference proteome</keyword>